<gene>
    <name evidence="3" type="ORF">BBJ29_003769</name>
    <name evidence="4" type="ORF">BBP00_00002308</name>
</gene>
<accession>A0A3F2RXP4</accession>
<dbReference type="Proteomes" id="UP000277300">
    <property type="component" value="Unassembled WGS sequence"/>
</dbReference>
<keyword evidence="1" id="KW-0175">Coiled coil</keyword>
<reference evidence="5 6" key="1">
    <citation type="submission" date="2018-07" db="EMBL/GenBank/DDBJ databases">
        <title>Genome sequencing of oomycete isolates from Chile give support for New Zealand origin for Phytophthora kernoviae and make available the first Nothophytophthora sp. genome.</title>
        <authorList>
            <person name="Studholme D.J."/>
            <person name="Sanfuentes E."/>
            <person name="Panda P."/>
            <person name="Hill R."/>
            <person name="Sambles C."/>
            <person name="Grant M."/>
            <person name="Williams N.M."/>
            <person name="Mcdougal R.L."/>
        </authorList>
    </citation>
    <scope>NUCLEOTIDE SEQUENCE [LARGE SCALE GENOMIC DNA]</scope>
    <source>
        <strain evidence="4">Chile6</strain>
        <strain evidence="3">Chile7</strain>
    </source>
</reference>
<evidence type="ECO:0000313" key="3">
    <source>
        <dbReference type="EMBL" id="RLN44112.1"/>
    </source>
</evidence>
<evidence type="ECO:0000256" key="1">
    <source>
        <dbReference type="SAM" id="Coils"/>
    </source>
</evidence>
<feature type="compositionally biased region" description="Acidic residues" evidence="2">
    <location>
        <begin position="461"/>
        <end position="470"/>
    </location>
</feature>
<dbReference type="EMBL" id="MBAD02002828">
    <property type="protein sequence ID" value="RLN44112.1"/>
    <property type="molecule type" value="Genomic_DNA"/>
</dbReference>
<dbReference type="EMBL" id="MBDO02000038">
    <property type="protein sequence ID" value="RLN66306.1"/>
    <property type="molecule type" value="Genomic_DNA"/>
</dbReference>
<evidence type="ECO:0000313" key="6">
    <source>
        <dbReference type="Proteomes" id="UP000284657"/>
    </source>
</evidence>
<sequence length="470" mass="55794">MEELESMMYDRVNPKSIDEINYRHGINRGPILDQVDRSAPLYSRLIHDIHRASYQDEILFHGRLRNFNYRIQQIFQQHAECTNRLMMQCETEVVLRKLPLIEADHARALALLEEDEAALKSFEKAKRRLTAAQLEREAACHAMEGVEEEAEFSEFHAPALVKSSYEMNTVYQRLRREFEFVAQQMTMAKDRLAKAGKEREKVERLVSRLYCRTQNSVLRTKYGFVKVKFYRVEDNVVVVTPLHWGGTIFIPIDEILAYEEMYKEEECFAMVDEDEQERLRLETRRKEMLAEERLCRKFYIEEIVLYVQERKAMANAEIEMREYIRQLEIEEMKTKYSKMVDDRNRINDKAARRQEIKLGKNEQHRLHREWRGIKEEDELSMKIRENERAEALAEALERQFDKYLADQAMQGKISADMEASRLAERLREAQQIAAEKRKAFEMKMLSHAEERKFASGNEGSEYPDEAFDTP</sequence>
<organism evidence="4 5">
    <name type="scientific">Phytophthora kernoviae</name>
    <dbReference type="NCBI Taxonomy" id="325452"/>
    <lineage>
        <taxon>Eukaryota</taxon>
        <taxon>Sar</taxon>
        <taxon>Stramenopiles</taxon>
        <taxon>Oomycota</taxon>
        <taxon>Peronosporomycetes</taxon>
        <taxon>Peronosporales</taxon>
        <taxon>Peronosporaceae</taxon>
        <taxon>Phytophthora</taxon>
    </lineage>
</organism>
<evidence type="ECO:0000313" key="4">
    <source>
        <dbReference type="EMBL" id="RLN66306.1"/>
    </source>
</evidence>
<feature type="coiled-coil region" evidence="1">
    <location>
        <begin position="271"/>
        <end position="333"/>
    </location>
</feature>
<feature type="region of interest" description="Disordered" evidence="2">
    <location>
        <begin position="450"/>
        <end position="470"/>
    </location>
</feature>
<dbReference type="OrthoDB" id="192163at2759"/>
<protein>
    <submittedName>
        <fullName evidence="4">Uncharacterized protein</fullName>
    </submittedName>
</protein>
<evidence type="ECO:0000313" key="5">
    <source>
        <dbReference type="Proteomes" id="UP000277300"/>
    </source>
</evidence>
<proteinExistence type="predicted"/>
<dbReference type="AlphaFoldDB" id="A0A3F2RXP4"/>
<dbReference type="Proteomes" id="UP000284657">
    <property type="component" value="Unassembled WGS sequence"/>
</dbReference>
<name>A0A3F2RXP4_9STRA</name>
<evidence type="ECO:0000256" key="2">
    <source>
        <dbReference type="SAM" id="MobiDB-lite"/>
    </source>
</evidence>
<comment type="caution">
    <text evidence="4">The sequence shown here is derived from an EMBL/GenBank/DDBJ whole genome shotgun (WGS) entry which is preliminary data.</text>
</comment>
<feature type="coiled-coil region" evidence="1">
    <location>
        <begin position="171"/>
        <end position="205"/>
    </location>
</feature>
<feature type="coiled-coil region" evidence="1">
    <location>
        <begin position="379"/>
        <end position="439"/>
    </location>
</feature>